<name>A0ACC1JQS5_9FUNG</name>
<dbReference type="EMBL" id="JANBUJ010001954">
    <property type="protein sequence ID" value="KAJ2765600.1"/>
    <property type="molecule type" value="Genomic_DNA"/>
</dbReference>
<sequence length="100" mass="11190">MDGTGEEMLYTRPGKFAGDGDVDDWLVQVRLYVKFMRGSANVDTVARVVLNSLEGAAFKWARQQLDANCDLKMSSAAFLEALTQEFSPNHDWKVTEAELD</sequence>
<reference evidence="1" key="1">
    <citation type="submission" date="2022-07" db="EMBL/GenBank/DDBJ databases">
        <title>Phylogenomic reconstructions and comparative analyses of Kickxellomycotina fungi.</title>
        <authorList>
            <person name="Reynolds N.K."/>
            <person name="Stajich J.E."/>
            <person name="Barry K."/>
            <person name="Grigoriev I.V."/>
            <person name="Crous P."/>
            <person name="Smith M.E."/>
        </authorList>
    </citation>
    <scope>NUCLEOTIDE SEQUENCE</scope>
    <source>
        <strain evidence="1">CBS 109366</strain>
    </source>
</reference>
<gene>
    <name evidence="1" type="ORF">IWQ57_004713</name>
</gene>
<protein>
    <submittedName>
        <fullName evidence="1">Uncharacterized protein</fullName>
    </submittedName>
</protein>
<organism evidence="1 2">
    <name type="scientific">Coemansia nantahalensis</name>
    <dbReference type="NCBI Taxonomy" id="2789366"/>
    <lineage>
        <taxon>Eukaryota</taxon>
        <taxon>Fungi</taxon>
        <taxon>Fungi incertae sedis</taxon>
        <taxon>Zoopagomycota</taxon>
        <taxon>Kickxellomycotina</taxon>
        <taxon>Kickxellomycetes</taxon>
        <taxon>Kickxellales</taxon>
        <taxon>Kickxellaceae</taxon>
        <taxon>Coemansia</taxon>
    </lineage>
</organism>
<accession>A0ACC1JQS5</accession>
<proteinExistence type="predicted"/>
<dbReference type="Proteomes" id="UP001140234">
    <property type="component" value="Unassembled WGS sequence"/>
</dbReference>
<keyword evidence="2" id="KW-1185">Reference proteome</keyword>
<comment type="caution">
    <text evidence="1">The sequence shown here is derived from an EMBL/GenBank/DDBJ whole genome shotgun (WGS) entry which is preliminary data.</text>
</comment>
<evidence type="ECO:0000313" key="2">
    <source>
        <dbReference type="Proteomes" id="UP001140234"/>
    </source>
</evidence>
<evidence type="ECO:0000313" key="1">
    <source>
        <dbReference type="EMBL" id="KAJ2765600.1"/>
    </source>
</evidence>